<dbReference type="SUPFAM" id="SSF53335">
    <property type="entry name" value="S-adenosyl-L-methionine-dependent methyltransferases"/>
    <property type="match status" value="1"/>
</dbReference>
<dbReference type="EMBL" id="BAAAFD010000001">
    <property type="protein sequence ID" value="GAA0852394.1"/>
    <property type="molecule type" value="Genomic_DNA"/>
</dbReference>
<reference evidence="6 7" key="1">
    <citation type="journal article" date="2019" name="Int. J. Syst. Evol. Microbiol.">
        <title>The Global Catalogue of Microorganisms (GCM) 10K type strain sequencing project: providing services to taxonomists for standard genome sequencing and annotation.</title>
        <authorList>
            <consortium name="The Broad Institute Genomics Platform"/>
            <consortium name="The Broad Institute Genome Sequencing Center for Infectious Disease"/>
            <person name="Wu L."/>
            <person name="Ma J."/>
        </authorList>
    </citation>
    <scope>NUCLEOTIDE SEQUENCE [LARGE SCALE GENOMIC DNA]</scope>
    <source>
        <strain evidence="6 7">JCM 15896</strain>
    </source>
</reference>
<dbReference type="HAMAP" id="MF_00472">
    <property type="entry name" value="UbiG"/>
    <property type="match status" value="1"/>
</dbReference>
<comment type="similarity">
    <text evidence="5">Belongs to the methyltransferase superfamily. UbiG/COQ3 family.</text>
</comment>
<keyword evidence="2 5" id="KW-0808">Transferase</keyword>
<dbReference type="PANTHER" id="PTHR43464:SF19">
    <property type="entry name" value="UBIQUINONE BIOSYNTHESIS O-METHYLTRANSFERASE, MITOCHONDRIAL"/>
    <property type="match status" value="1"/>
</dbReference>
<dbReference type="EC" id="2.1.1.64" evidence="5"/>
<dbReference type="NCBIfam" id="TIGR01983">
    <property type="entry name" value="UbiG"/>
    <property type="match status" value="1"/>
</dbReference>
<comment type="catalytic activity">
    <reaction evidence="5">
        <text>a 3-demethylubiquinol + S-adenosyl-L-methionine = a ubiquinol + S-adenosyl-L-homocysteine + H(+)</text>
        <dbReference type="Rhea" id="RHEA:44380"/>
        <dbReference type="Rhea" id="RHEA-COMP:9566"/>
        <dbReference type="Rhea" id="RHEA-COMP:10914"/>
        <dbReference type="ChEBI" id="CHEBI:15378"/>
        <dbReference type="ChEBI" id="CHEBI:17976"/>
        <dbReference type="ChEBI" id="CHEBI:57856"/>
        <dbReference type="ChEBI" id="CHEBI:59789"/>
        <dbReference type="ChEBI" id="CHEBI:84422"/>
        <dbReference type="EC" id="2.1.1.64"/>
    </reaction>
</comment>
<dbReference type="GO" id="GO:0008168">
    <property type="term" value="F:methyltransferase activity"/>
    <property type="evidence" value="ECO:0007669"/>
    <property type="project" value="UniProtKB-KW"/>
</dbReference>
<dbReference type="PANTHER" id="PTHR43464">
    <property type="entry name" value="METHYLTRANSFERASE"/>
    <property type="match status" value="1"/>
</dbReference>
<keyword evidence="7" id="KW-1185">Reference proteome</keyword>
<keyword evidence="1 5" id="KW-0489">Methyltransferase</keyword>
<dbReference type="InterPro" id="IPR029063">
    <property type="entry name" value="SAM-dependent_MTases_sf"/>
</dbReference>
<accession>A0ABN1LC64</accession>
<sequence>MVDQNVDNIEIEKFAALASRWWDTDGEFKPLHEINPLRADFIMQHANGVFDKTLIDIGCGGGILAEYMARQGAKVTGIDMAEASLEVAKLHGLETGVKVDYQKITAESMANKHPQQFDIVTCLEMLEHVPDPAAIVRACAALVKPGGHVFFSTLNRNLKSYLMAIVGAEHVLKLVPKGTHEYNKFIQPSELLSWVDDTPLLVKHMTGLHLNPISQQYYLSEQNVDVNYLVHCQAQD</sequence>
<dbReference type="CDD" id="cd02440">
    <property type="entry name" value="AdoMet_MTases"/>
    <property type="match status" value="1"/>
</dbReference>
<keyword evidence="4 5" id="KW-0949">S-adenosyl-L-methionine</keyword>
<evidence type="ECO:0000256" key="5">
    <source>
        <dbReference type="HAMAP-Rule" id="MF_00472"/>
    </source>
</evidence>
<feature type="binding site" evidence="5">
    <location>
        <position position="38"/>
    </location>
    <ligand>
        <name>S-adenosyl-L-methionine</name>
        <dbReference type="ChEBI" id="CHEBI:59789"/>
    </ligand>
</feature>
<dbReference type="RefSeq" id="WP_343855745.1">
    <property type="nucleotide sequence ID" value="NZ_BAAAFD010000001.1"/>
</dbReference>
<dbReference type="Proteomes" id="UP001500359">
    <property type="component" value="Unassembled WGS sequence"/>
</dbReference>
<protein>
    <recommendedName>
        <fullName evidence="5">Ubiquinone biosynthesis O-methyltransferase</fullName>
    </recommendedName>
    <alternativeName>
        <fullName evidence="5">2-polyprenyl-6-hydroxyphenol methylase</fullName>
        <ecNumber evidence="5">2.1.1.222</ecNumber>
    </alternativeName>
    <alternativeName>
        <fullName evidence="5">3-demethylubiquinone 3-O-methyltransferase</fullName>
        <ecNumber evidence="5">2.1.1.64</ecNumber>
    </alternativeName>
</protein>
<comment type="caution">
    <text evidence="6">The sequence shown here is derived from an EMBL/GenBank/DDBJ whole genome shotgun (WGS) entry which is preliminary data.</text>
</comment>
<evidence type="ECO:0000256" key="1">
    <source>
        <dbReference type="ARBA" id="ARBA00022603"/>
    </source>
</evidence>
<feature type="binding site" evidence="5">
    <location>
        <position position="79"/>
    </location>
    <ligand>
        <name>S-adenosyl-L-methionine</name>
        <dbReference type="ChEBI" id="CHEBI:59789"/>
    </ligand>
</feature>
<comment type="pathway">
    <text evidence="5">Cofactor biosynthesis; ubiquinone biosynthesis.</text>
</comment>
<dbReference type="Pfam" id="PF13489">
    <property type="entry name" value="Methyltransf_23"/>
    <property type="match status" value="1"/>
</dbReference>
<feature type="binding site" evidence="5">
    <location>
        <position position="123"/>
    </location>
    <ligand>
        <name>S-adenosyl-L-methionine</name>
        <dbReference type="ChEBI" id="CHEBI:59789"/>
    </ligand>
</feature>
<name>A0ABN1LC64_9ALTE</name>
<keyword evidence="3 5" id="KW-0831">Ubiquinone biosynthesis</keyword>
<evidence type="ECO:0000256" key="2">
    <source>
        <dbReference type="ARBA" id="ARBA00022679"/>
    </source>
</evidence>
<comment type="function">
    <text evidence="5">O-methyltransferase that catalyzes the 2 O-methylation steps in the ubiquinone biosynthetic pathway.</text>
</comment>
<dbReference type="Gene3D" id="3.40.50.150">
    <property type="entry name" value="Vaccinia Virus protein VP39"/>
    <property type="match status" value="1"/>
</dbReference>
<proteinExistence type="inferred from homology"/>
<evidence type="ECO:0000313" key="6">
    <source>
        <dbReference type="EMBL" id="GAA0852394.1"/>
    </source>
</evidence>
<evidence type="ECO:0000256" key="3">
    <source>
        <dbReference type="ARBA" id="ARBA00022688"/>
    </source>
</evidence>
<dbReference type="EC" id="2.1.1.222" evidence="5"/>
<gene>
    <name evidence="5" type="primary">ubiG</name>
    <name evidence="6" type="ORF">GCM10009114_02110</name>
</gene>
<evidence type="ECO:0000313" key="7">
    <source>
        <dbReference type="Proteomes" id="UP001500359"/>
    </source>
</evidence>
<feature type="binding site" evidence="5">
    <location>
        <position position="58"/>
    </location>
    <ligand>
        <name>S-adenosyl-L-methionine</name>
        <dbReference type="ChEBI" id="CHEBI:59789"/>
    </ligand>
</feature>
<comment type="catalytic activity">
    <reaction evidence="5">
        <text>a 3-(all-trans-polyprenyl)benzene-1,2-diol + S-adenosyl-L-methionine = a 2-methoxy-6-(all-trans-polyprenyl)phenol + S-adenosyl-L-homocysteine + H(+)</text>
        <dbReference type="Rhea" id="RHEA:31411"/>
        <dbReference type="Rhea" id="RHEA-COMP:9550"/>
        <dbReference type="Rhea" id="RHEA-COMP:9551"/>
        <dbReference type="ChEBI" id="CHEBI:15378"/>
        <dbReference type="ChEBI" id="CHEBI:57856"/>
        <dbReference type="ChEBI" id="CHEBI:59789"/>
        <dbReference type="ChEBI" id="CHEBI:62729"/>
        <dbReference type="ChEBI" id="CHEBI:62731"/>
        <dbReference type="EC" id="2.1.1.222"/>
    </reaction>
</comment>
<evidence type="ECO:0000256" key="4">
    <source>
        <dbReference type="ARBA" id="ARBA00022691"/>
    </source>
</evidence>
<dbReference type="InterPro" id="IPR010233">
    <property type="entry name" value="UbiG_MeTrfase"/>
</dbReference>
<organism evidence="6 7">
    <name type="scientific">Aliiglaciecola litoralis</name>
    <dbReference type="NCBI Taxonomy" id="582857"/>
    <lineage>
        <taxon>Bacteria</taxon>
        <taxon>Pseudomonadati</taxon>
        <taxon>Pseudomonadota</taxon>
        <taxon>Gammaproteobacteria</taxon>
        <taxon>Alteromonadales</taxon>
        <taxon>Alteromonadaceae</taxon>
        <taxon>Aliiglaciecola</taxon>
    </lineage>
</organism>
<dbReference type="GO" id="GO:0032259">
    <property type="term" value="P:methylation"/>
    <property type="evidence" value="ECO:0007669"/>
    <property type="project" value="UniProtKB-KW"/>
</dbReference>